<dbReference type="OrthoDB" id="9809841at2"/>
<accession>A0A558ALV8</accession>
<feature type="domain" description="3-octaprenyl-4-hydroxybenzoate carboxy-lyase-like N-terminal" evidence="2">
    <location>
        <begin position="45"/>
        <end position="133"/>
    </location>
</feature>
<dbReference type="InterPro" id="IPR002830">
    <property type="entry name" value="UbiD"/>
</dbReference>
<dbReference type="PANTHER" id="PTHR30108">
    <property type="entry name" value="3-OCTAPRENYL-4-HYDROXYBENZOATE CARBOXY-LYASE-RELATED"/>
    <property type="match status" value="1"/>
</dbReference>
<dbReference type="EMBL" id="VJZA01000003">
    <property type="protein sequence ID" value="TVT25254.1"/>
    <property type="molecule type" value="Genomic_DNA"/>
</dbReference>
<gene>
    <name evidence="4" type="ORF">FNH06_02970</name>
</gene>
<evidence type="ECO:0000259" key="3">
    <source>
        <dbReference type="Pfam" id="PF20696"/>
    </source>
</evidence>
<dbReference type="PANTHER" id="PTHR30108:SF17">
    <property type="entry name" value="FERULIC ACID DECARBOXYLASE 1"/>
    <property type="match status" value="1"/>
</dbReference>
<dbReference type="SUPFAM" id="SSF143968">
    <property type="entry name" value="UbiD C-terminal domain-like"/>
    <property type="match status" value="1"/>
</dbReference>
<dbReference type="GO" id="GO:0005737">
    <property type="term" value="C:cytoplasm"/>
    <property type="evidence" value="ECO:0007669"/>
    <property type="project" value="TreeGrafter"/>
</dbReference>
<dbReference type="SUPFAM" id="SSF50475">
    <property type="entry name" value="FMN-binding split barrel"/>
    <property type="match status" value="1"/>
</dbReference>
<organism evidence="4 5">
    <name type="scientific">Amycolatopsis acidiphila</name>
    <dbReference type="NCBI Taxonomy" id="715473"/>
    <lineage>
        <taxon>Bacteria</taxon>
        <taxon>Bacillati</taxon>
        <taxon>Actinomycetota</taxon>
        <taxon>Actinomycetes</taxon>
        <taxon>Pseudonocardiales</taxon>
        <taxon>Pseudonocardiaceae</taxon>
        <taxon>Amycolatopsis</taxon>
    </lineage>
</organism>
<comment type="caution">
    <text evidence="4">The sequence shown here is derived from an EMBL/GenBank/DDBJ whole genome shotgun (WGS) entry which is preliminary data.</text>
</comment>
<dbReference type="Gene3D" id="3.40.1670.10">
    <property type="entry name" value="UbiD C-terminal domain-like"/>
    <property type="match status" value="1"/>
</dbReference>
<proteinExistence type="predicted"/>
<dbReference type="AlphaFoldDB" id="A0A558ALV8"/>
<dbReference type="InterPro" id="IPR049381">
    <property type="entry name" value="UbiD-like_C"/>
</dbReference>
<dbReference type="NCBIfam" id="TIGR00148">
    <property type="entry name" value="UbiD family decarboxylase"/>
    <property type="match status" value="1"/>
</dbReference>
<evidence type="ECO:0000313" key="5">
    <source>
        <dbReference type="Proteomes" id="UP000318578"/>
    </source>
</evidence>
<sequence length="543" mass="59452">MWLYRNENGLPRRAFVNELRNNRDGEGEGVTSPDEYPYGDLREYLAELEKKDLLVRVSRPVNKDTELVPLVRLQFRGLPEHERLAFLFEHVVDSSGHRYDGSVVLGAFAASPAVYATALAAEPDEVPARWAAALSGPVAPVVVATGPCKEIVLEGQSLLDAGGVDGFPHPISTPGFDPAPFLTAPYWVTKDPETGEYNVGIYRGMIKGPDRIGLQMDTPTQHIAIHLEKARRLGRKLEAAIVLGAVPAVGFASAQKIPFGVSEYAVAGGLMGRPLEVVRCETVDLEVPAHAEIVIEGEIDPEHLESEGPFGEASGYMGPRTSSPVLRVRAITHRRSPVVQAFISEFPPSESTLMRKIAFENVYLRFLRQACNIDAVRRVVTYESGTCNMFFVIQLKDPRPGQARQALYAASGYEASMGKTIVAVDSDVDPEDLDSVVWAMSFRMQPARDVTVLPGKLPRLDPSAVPGEQSSALLVDATRKRPYPPTSLPAQEFMENALGIWQELGLPELSLANPWHGYELGEWSDEDRRNAAAAVEGRYAAES</sequence>
<feature type="domain" description="3-octaprenyl-4-hydroxybenzoate carboxy-lyase-like C-terminal" evidence="3">
    <location>
        <begin position="363"/>
        <end position="477"/>
    </location>
</feature>
<keyword evidence="5" id="KW-1185">Reference proteome</keyword>
<evidence type="ECO:0000313" key="4">
    <source>
        <dbReference type="EMBL" id="TVT25254.1"/>
    </source>
</evidence>
<name>A0A558ALV8_9PSEU</name>
<dbReference type="Pfam" id="PF20696">
    <property type="entry name" value="UbiD_C"/>
    <property type="match status" value="1"/>
</dbReference>
<dbReference type="Pfam" id="PF20695">
    <property type="entry name" value="UbiD_N"/>
    <property type="match status" value="1"/>
</dbReference>
<evidence type="ECO:0000259" key="2">
    <source>
        <dbReference type="Pfam" id="PF20695"/>
    </source>
</evidence>
<protein>
    <submittedName>
        <fullName evidence="4">UbiD family decarboxylase</fullName>
    </submittedName>
</protein>
<reference evidence="4 5" key="1">
    <citation type="submission" date="2019-07" db="EMBL/GenBank/DDBJ databases">
        <title>New species of Amycolatopsis and Streptomyces.</title>
        <authorList>
            <person name="Duangmal K."/>
            <person name="Teo W.F.A."/>
            <person name="Lipun K."/>
        </authorList>
    </citation>
    <scope>NUCLEOTIDE SEQUENCE [LARGE SCALE GENOMIC DNA]</scope>
    <source>
        <strain evidence="4 5">JCM 30562</strain>
    </source>
</reference>
<dbReference type="Pfam" id="PF01977">
    <property type="entry name" value="UbiD"/>
    <property type="match status" value="1"/>
</dbReference>
<dbReference type="Proteomes" id="UP000318578">
    <property type="component" value="Unassembled WGS sequence"/>
</dbReference>
<dbReference type="GO" id="GO:0016831">
    <property type="term" value="F:carboxy-lyase activity"/>
    <property type="evidence" value="ECO:0007669"/>
    <property type="project" value="InterPro"/>
</dbReference>
<feature type="domain" description="3-octaprenyl-4-hydroxybenzoate carboxy-lyase-like Rift-related" evidence="1">
    <location>
        <begin position="144"/>
        <end position="342"/>
    </location>
</feature>
<dbReference type="InterPro" id="IPR049383">
    <property type="entry name" value="UbiD-like_N"/>
</dbReference>
<evidence type="ECO:0000259" key="1">
    <source>
        <dbReference type="Pfam" id="PF01977"/>
    </source>
</evidence>
<dbReference type="InterPro" id="IPR048304">
    <property type="entry name" value="UbiD_Rift_dom"/>
</dbReference>